<feature type="compositionally biased region" description="Basic and acidic residues" evidence="1">
    <location>
        <begin position="300"/>
        <end position="329"/>
    </location>
</feature>
<dbReference type="RefSeq" id="WP_344743952.1">
    <property type="nucleotide sequence ID" value="NZ_BAAAWW010000036.1"/>
</dbReference>
<feature type="domain" description="N-acetyltransferase" evidence="2">
    <location>
        <begin position="28"/>
        <end position="171"/>
    </location>
</feature>
<evidence type="ECO:0000313" key="3">
    <source>
        <dbReference type="EMBL" id="MFB9679374.1"/>
    </source>
</evidence>
<reference evidence="3 4" key="1">
    <citation type="submission" date="2024-09" db="EMBL/GenBank/DDBJ databases">
        <authorList>
            <person name="Sun Q."/>
            <person name="Mori K."/>
        </authorList>
    </citation>
    <scope>NUCLEOTIDE SEQUENCE [LARGE SCALE GENOMIC DNA]</scope>
    <source>
        <strain evidence="3 4">JCM 3028</strain>
    </source>
</reference>
<feature type="region of interest" description="Disordered" evidence="1">
    <location>
        <begin position="290"/>
        <end position="430"/>
    </location>
</feature>
<feature type="compositionally biased region" description="Basic and acidic residues" evidence="1">
    <location>
        <begin position="386"/>
        <end position="430"/>
    </location>
</feature>
<evidence type="ECO:0000259" key="2">
    <source>
        <dbReference type="PROSITE" id="PS51186"/>
    </source>
</evidence>
<sequence>MTGDPGAGQGAPRGDGGRTAGDSRDGGVLVVELAEIGEFEDVQRLFDGIWNPDPANPPITVEMMRALSHAGNYVAGAYEGGRLVGASVGFLGAPAGQVLHSHVTGALAGRGIGFALKLHQREWALERGLERITWTYDPLVRRNAHFNLAKLGALPEEYLPSFYGVMSDAINAGDESDRVLAVWRLTAPHVLAAVRGEPYRPVIPADAVAWLGERDGRPVRGPADTADTADAAGAGTVLVAVPRDVEALRRADPRAAGAWRLAVREALGGLLEEGGRVTGFDRETGYVVEWRPGDGLRPAGEPRRRETETPHGDAPRHGSETPDDNDTRHNTGTPNDGDTRHGPRTPNNGDTRYNARTPNADGTRHGTGTPPGDSARHGTGNIYKIETSHETEISYKSSTRHDGGIPHDHGDRRDGTRRDGISYGGGKRDA</sequence>
<dbReference type="PROSITE" id="PS51186">
    <property type="entry name" value="GNAT"/>
    <property type="match status" value="1"/>
</dbReference>
<feature type="compositionally biased region" description="Gly residues" evidence="1">
    <location>
        <begin position="1"/>
        <end position="19"/>
    </location>
</feature>
<dbReference type="PANTHER" id="PTHR41700:SF1">
    <property type="entry name" value="N-ACETYLTRANSFERASE DOMAIN-CONTAINING PROTEIN"/>
    <property type="match status" value="1"/>
</dbReference>
<comment type="caution">
    <text evidence="3">The sequence shown here is derived from an EMBL/GenBank/DDBJ whole genome shotgun (WGS) entry which is preliminary data.</text>
</comment>
<dbReference type="InterPro" id="IPR038764">
    <property type="entry name" value="GNAT_N_AcTrfase_prd"/>
</dbReference>
<protein>
    <recommendedName>
        <fullName evidence="2">N-acetyltransferase domain-containing protein</fullName>
    </recommendedName>
</protein>
<organism evidence="3 4">
    <name type="scientific">Streptosporangium vulgare</name>
    <dbReference type="NCBI Taxonomy" id="46190"/>
    <lineage>
        <taxon>Bacteria</taxon>
        <taxon>Bacillati</taxon>
        <taxon>Actinomycetota</taxon>
        <taxon>Actinomycetes</taxon>
        <taxon>Streptosporangiales</taxon>
        <taxon>Streptosporangiaceae</taxon>
        <taxon>Streptosporangium</taxon>
    </lineage>
</organism>
<feature type="compositionally biased region" description="Polar residues" evidence="1">
    <location>
        <begin position="345"/>
        <end position="357"/>
    </location>
</feature>
<dbReference type="Gene3D" id="3.40.630.30">
    <property type="match status" value="1"/>
</dbReference>
<dbReference type="Proteomes" id="UP001589610">
    <property type="component" value="Unassembled WGS sequence"/>
</dbReference>
<evidence type="ECO:0000313" key="4">
    <source>
        <dbReference type="Proteomes" id="UP001589610"/>
    </source>
</evidence>
<dbReference type="InterPro" id="IPR000182">
    <property type="entry name" value="GNAT_dom"/>
</dbReference>
<gene>
    <name evidence="3" type="ORF">ACFFRH_28165</name>
</gene>
<keyword evidence="4" id="KW-1185">Reference proteome</keyword>
<dbReference type="EMBL" id="JBHMBS010000015">
    <property type="protein sequence ID" value="MFB9679374.1"/>
    <property type="molecule type" value="Genomic_DNA"/>
</dbReference>
<dbReference type="InterPro" id="IPR016181">
    <property type="entry name" value="Acyl_CoA_acyltransferase"/>
</dbReference>
<proteinExistence type="predicted"/>
<dbReference type="SUPFAM" id="SSF55729">
    <property type="entry name" value="Acyl-CoA N-acyltransferases (Nat)"/>
    <property type="match status" value="1"/>
</dbReference>
<dbReference type="PANTHER" id="PTHR41700">
    <property type="entry name" value="GCN5-RELATED N-ACETYLTRANSFERASE"/>
    <property type="match status" value="1"/>
</dbReference>
<name>A0ABV5TK56_9ACTN</name>
<feature type="region of interest" description="Disordered" evidence="1">
    <location>
        <begin position="1"/>
        <end position="24"/>
    </location>
</feature>
<evidence type="ECO:0000256" key="1">
    <source>
        <dbReference type="SAM" id="MobiDB-lite"/>
    </source>
</evidence>
<accession>A0ABV5TK56</accession>